<dbReference type="InterPro" id="IPR036390">
    <property type="entry name" value="WH_DNA-bd_sf"/>
</dbReference>
<feature type="domain" description="HTH lysR-type" evidence="5">
    <location>
        <begin position="3"/>
        <end position="60"/>
    </location>
</feature>
<dbReference type="Pfam" id="PF03466">
    <property type="entry name" value="LysR_substrate"/>
    <property type="match status" value="1"/>
</dbReference>
<dbReference type="PROSITE" id="PS50931">
    <property type="entry name" value="HTH_LYSR"/>
    <property type="match status" value="1"/>
</dbReference>
<keyword evidence="4" id="KW-0804">Transcription</keyword>
<dbReference type="PANTHER" id="PTHR30126">
    <property type="entry name" value="HTH-TYPE TRANSCRIPTIONAL REGULATOR"/>
    <property type="match status" value="1"/>
</dbReference>
<keyword evidence="2" id="KW-0805">Transcription regulation</keyword>
<dbReference type="CDD" id="cd08420">
    <property type="entry name" value="PBP2_CysL_like"/>
    <property type="match status" value="1"/>
</dbReference>
<evidence type="ECO:0000313" key="6">
    <source>
        <dbReference type="EMBL" id="MBK7414061.1"/>
    </source>
</evidence>
<reference evidence="6 7" key="1">
    <citation type="submission" date="2020-10" db="EMBL/GenBank/DDBJ databases">
        <title>Connecting structure to function with the recovery of over 1000 high-quality activated sludge metagenome-assembled genomes encoding full-length rRNA genes using long-read sequencing.</title>
        <authorList>
            <person name="Singleton C.M."/>
            <person name="Petriglieri F."/>
            <person name="Kristensen J.M."/>
            <person name="Kirkegaard R.H."/>
            <person name="Michaelsen T.Y."/>
            <person name="Andersen M.H."/>
            <person name="Karst S.M."/>
            <person name="Dueholm M.S."/>
            <person name="Nielsen P.H."/>
            <person name="Albertsen M."/>
        </authorList>
    </citation>
    <scope>NUCLEOTIDE SEQUENCE [LARGE SCALE GENOMIC DNA]</scope>
    <source>
        <strain evidence="6">EsbW_18-Q3-R4-48_BATAC.463</strain>
    </source>
</reference>
<evidence type="ECO:0000256" key="1">
    <source>
        <dbReference type="ARBA" id="ARBA00009437"/>
    </source>
</evidence>
<dbReference type="Gene3D" id="3.40.190.290">
    <property type="match status" value="1"/>
</dbReference>
<protein>
    <submittedName>
        <fullName evidence="6">LysR family transcriptional regulator</fullName>
    </submittedName>
</protein>
<gene>
    <name evidence="6" type="ORF">IPJ38_02025</name>
</gene>
<dbReference type="AlphaFoldDB" id="A0A935JUA2"/>
<organism evidence="6 7">
    <name type="scientific">Candidatus Dechloromonas phosphorivorans</name>
    <dbReference type="NCBI Taxonomy" id="2899244"/>
    <lineage>
        <taxon>Bacteria</taxon>
        <taxon>Pseudomonadati</taxon>
        <taxon>Pseudomonadota</taxon>
        <taxon>Betaproteobacteria</taxon>
        <taxon>Rhodocyclales</taxon>
        <taxon>Azonexaceae</taxon>
        <taxon>Dechloromonas</taxon>
    </lineage>
</organism>
<dbReference type="InterPro" id="IPR005119">
    <property type="entry name" value="LysR_subst-bd"/>
</dbReference>
<evidence type="ECO:0000259" key="5">
    <source>
        <dbReference type="PROSITE" id="PS50931"/>
    </source>
</evidence>
<dbReference type="PRINTS" id="PR00039">
    <property type="entry name" value="HTHLYSR"/>
</dbReference>
<dbReference type="EMBL" id="JADJMS010000006">
    <property type="protein sequence ID" value="MBK7414061.1"/>
    <property type="molecule type" value="Genomic_DNA"/>
</dbReference>
<dbReference type="InterPro" id="IPR036388">
    <property type="entry name" value="WH-like_DNA-bd_sf"/>
</dbReference>
<name>A0A935JUA2_9RHOO</name>
<evidence type="ECO:0000256" key="3">
    <source>
        <dbReference type="ARBA" id="ARBA00023125"/>
    </source>
</evidence>
<evidence type="ECO:0000256" key="2">
    <source>
        <dbReference type="ARBA" id="ARBA00023015"/>
    </source>
</evidence>
<dbReference type="PANTHER" id="PTHR30126:SF94">
    <property type="entry name" value="LYSR FAMILY TRANSCRIPTIONAL REGULATOR"/>
    <property type="match status" value="1"/>
</dbReference>
<dbReference type="Proteomes" id="UP000739411">
    <property type="component" value="Unassembled WGS sequence"/>
</dbReference>
<dbReference type="GO" id="GO:0003700">
    <property type="term" value="F:DNA-binding transcription factor activity"/>
    <property type="evidence" value="ECO:0007669"/>
    <property type="project" value="InterPro"/>
</dbReference>
<dbReference type="Pfam" id="PF00126">
    <property type="entry name" value="HTH_1"/>
    <property type="match status" value="1"/>
</dbReference>
<evidence type="ECO:0000313" key="7">
    <source>
        <dbReference type="Proteomes" id="UP000739411"/>
    </source>
</evidence>
<accession>A0A935JUA2</accession>
<dbReference type="SUPFAM" id="SSF46785">
    <property type="entry name" value="Winged helix' DNA-binding domain"/>
    <property type="match status" value="1"/>
</dbReference>
<sequence length="303" mass="33687">MRLTLRQLEVFAAIARIDNVSRAAEALNMSQSAASSALVELERQFDCPLFDRIGKSLRLNSTGRGLLPQVEDLLAKASEIEGFLAGGKLGPPAVGATLTIGNYLATLIVAEYLQRHPESRVDLKVSNTRHVLDGLIRCELDVGLIEGEANDPDLLTEPWLEDELVVFCAPQHKLAQVEQVSNQQLADESWILRERGSGTRALFDRVVAPALEQVNIQLQLEHTEAIKRVVEAGLGLSCLSRVSLRDAFRRGSLVEIKTPQFNLQRHFYFVQHRQRHISPASRTFLALCRELGNAAEIRLPFVP</sequence>
<dbReference type="NCBIfam" id="NF008095">
    <property type="entry name" value="PRK10837.1"/>
    <property type="match status" value="1"/>
</dbReference>
<keyword evidence="3" id="KW-0238">DNA-binding</keyword>
<comment type="similarity">
    <text evidence="1">Belongs to the LysR transcriptional regulatory family.</text>
</comment>
<comment type="caution">
    <text evidence="6">The sequence shown here is derived from an EMBL/GenBank/DDBJ whole genome shotgun (WGS) entry which is preliminary data.</text>
</comment>
<dbReference type="InterPro" id="IPR000847">
    <property type="entry name" value="LysR_HTH_N"/>
</dbReference>
<evidence type="ECO:0000256" key="4">
    <source>
        <dbReference type="ARBA" id="ARBA00023163"/>
    </source>
</evidence>
<dbReference type="GO" id="GO:0000976">
    <property type="term" value="F:transcription cis-regulatory region binding"/>
    <property type="evidence" value="ECO:0007669"/>
    <property type="project" value="TreeGrafter"/>
</dbReference>
<dbReference type="SUPFAM" id="SSF53850">
    <property type="entry name" value="Periplasmic binding protein-like II"/>
    <property type="match status" value="1"/>
</dbReference>
<dbReference type="Gene3D" id="1.10.10.10">
    <property type="entry name" value="Winged helix-like DNA-binding domain superfamily/Winged helix DNA-binding domain"/>
    <property type="match status" value="1"/>
</dbReference>
<proteinExistence type="inferred from homology"/>